<dbReference type="InterPro" id="IPR000825">
    <property type="entry name" value="SUF_FeS_clus_asmbl_SufBD_core"/>
</dbReference>
<comment type="similarity">
    <text evidence="1">Belongs to the iron-sulfur cluster assembly SufBD family.</text>
</comment>
<dbReference type="Pfam" id="PF19295">
    <property type="entry name" value="SufBD_N"/>
    <property type="match status" value="1"/>
</dbReference>
<proteinExistence type="inferred from homology"/>
<organism evidence="4 5">
    <name type="scientific">Pontiella desulfatans</name>
    <dbReference type="NCBI Taxonomy" id="2750659"/>
    <lineage>
        <taxon>Bacteria</taxon>
        <taxon>Pseudomonadati</taxon>
        <taxon>Kiritimatiellota</taxon>
        <taxon>Kiritimatiellia</taxon>
        <taxon>Kiritimatiellales</taxon>
        <taxon>Pontiellaceae</taxon>
        <taxon>Pontiella</taxon>
    </lineage>
</organism>
<dbReference type="InterPro" id="IPR037284">
    <property type="entry name" value="SUF_FeS_clus_asmbl_SufBD_sf"/>
</dbReference>
<feature type="domain" description="SUF system FeS cluster assembly SufBD core" evidence="2">
    <location>
        <begin position="133"/>
        <end position="365"/>
    </location>
</feature>
<accession>A0A6C2U315</accession>
<dbReference type="Proteomes" id="UP000366872">
    <property type="component" value="Unassembled WGS sequence"/>
</dbReference>
<sequence length="395" mass="43090">MLKELREKAEASFKANGFPSTKEELWRFTDVSAVARAEFSGAWKPAELAFQPLGRIVVVFENGKLSREKSNLGDLPPGVRIGSILDLVDPRIGSLANSQSAFVSANTAYFTDGAFLEVNDGVELDEPIHLVFLADADGAAFHLRNVVSIGHNAKATVVEEYIGEADLSYWTNAVTEVFVADGGKADHFKVQREGTAAFHFQTLEAHVGADAVFSNHSVAIGSALGRNDIRGKLTGEGGEAICNGLCLLKGKQHFDTHLFMDHAVAKCNSHELYKGILDDKAHSVFCGRILVQQDAQQTDAVQNNKNLLLSRKAKVNTLPQLEIYADDVKCTHGATVGQLDDTALYYLQTRGIDPQQGQAMLTFAFANEVLDEVKCKPVKTYIEGLVHDWLEKVSV</sequence>
<evidence type="ECO:0000313" key="5">
    <source>
        <dbReference type="Proteomes" id="UP000366872"/>
    </source>
</evidence>
<dbReference type="InterPro" id="IPR045595">
    <property type="entry name" value="SufBD_N"/>
</dbReference>
<evidence type="ECO:0000313" key="4">
    <source>
        <dbReference type="EMBL" id="VGO13766.1"/>
    </source>
</evidence>
<dbReference type="Pfam" id="PF01458">
    <property type="entry name" value="SUFBD_core"/>
    <property type="match status" value="1"/>
</dbReference>
<evidence type="ECO:0000256" key="1">
    <source>
        <dbReference type="ARBA" id="ARBA00043967"/>
    </source>
</evidence>
<protein>
    <submittedName>
        <fullName evidence="4">FeS cluster assembly protein SufD</fullName>
    </submittedName>
</protein>
<dbReference type="InterPro" id="IPR055346">
    <property type="entry name" value="Fe-S_cluster_assembly_SufBD"/>
</dbReference>
<reference evidence="4 5" key="1">
    <citation type="submission" date="2019-04" db="EMBL/GenBank/DDBJ databases">
        <authorList>
            <person name="Van Vliet M D."/>
        </authorList>
    </citation>
    <scope>NUCLEOTIDE SEQUENCE [LARGE SCALE GENOMIC DNA]</scope>
    <source>
        <strain evidence="4 5">F1</strain>
    </source>
</reference>
<gene>
    <name evidence="4" type="primary">sufD</name>
    <name evidence="4" type="ORF">PDESU_02323</name>
</gene>
<dbReference type="PANTHER" id="PTHR43575:SF1">
    <property type="entry name" value="PROTEIN ABCI7, CHLOROPLASTIC"/>
    <property type="match status" value="1"/>
</dbReference>
<evidence type="ECO:0000259" key="2">
    <source>
        <dbReference type="Pfam" id="PF01458"/>
    </source>
</evidence>
<evidence type="ECO:0000259" key="3">
    <source>
        <dbReference type="Pfam" id="PF19295"/>
    </source>
</evidence>
<dbReference type="PANTHER" id="PTHR43575">
    <property type="entry name" value="PROTEIN ABCI7, CHLOROPLASTIC"/>
    <property type="match status" value="1"/>
</dbReference>
<feature type="domain" description="SUF system FeS cluster assembly SufBD N-terminal" evidence="3">
    <location>
        <begin position="2"/>
        <end position="129"/>
    </location>
</feature>
<dbReference type="InterPro" id="IPR011542">
    <property type="entry name" value="SUF_FeS_clus_asmbl_SufD"/>
</dbReference>
<dbReference type="AlphaFoldDB" id="A0A6C2U315"/>
<keyword evidence="5" id="KW-1185">Reference proteome</keyword>
<dbReference type="NCBIfam" id="TIGR01981">
    <property type="entry name" value="sufD"/>
    <property type="match status" value="1"/>
</dbReference>
<dbReference type="GO" id="GO:0016226">
    <property type="term" value="P:iron-sulfur cluster assembly"/>
    <property type="evidence" value="ECO:0007669"/>
    <property type="project" value="InterPro"/>
</dbReference>
<dbReference type="EMBL" id="CAAHFG010000001">
    <property type="protein sequence ID" value="VGO13766.1"/>
    <property type="molecule type" value="Genomic_DNA"/>
</dbReference>
<name>A0A6C2U315_PONDE</name>
<dbReference type="SUPFAM" id="SSF101960">
    <property type="entry name" value="Stabilizer of iron transporter SufD"/>
    <property type="match status" value="1"/>
</dbReference>